<evidence type="ECO:0000259" key="7">
    <source>
        <dbReference type="SMART" id="SM01332"/>
    </source>
</evidence>
<dbReference type="InterPro" id="IPR039361">
    <property type="entry name" value="Cyclin"/>
</dbReference>
<keyword evidence="3" id="KW-0131">Cell cycle</keyword>
<evidence type="ECO:0000256" key="2">
    <source>
        <dbReference type="ARBA" id="ARBA00023127"/>
    </source>
</evidence>
<evidence type="ECO:0000313" key="9">
    <source>
        <dbReference type="Proteomes" id="UP000007799"/>
    </source>
</evidence>
<dbReference type="InterPro" id="IPR006671">
    <property type="entry name" value="Cyclin_N"/>
</dbReference>
<dbReference type="SUPFAM" id="SSF47954">
    <property type="entry name" value="Cyclin-like"/>
    <property type="match status" value="2"/>
</dbReference>
<dbReference type="Gene3D" id="1.10.472.10">
    <property type="entry name" value="Cyclin-like"/>
    <property type="match status" value="2"/>
</dbReference>
<dbReference type="KEGG" id="sre:PTSG_05912"/>
<reference evidence="8" key="1">
    <citation type="submission" date="2009-08" db="EMBL/GenBank/DDBJ databases">
        <title>Annotation of Salpingoeca rosetta.</title>
        <authorList>
            <consortium name="The Broad Institute Genome Sequencing Platform"/>
            <person name="Russ C."/>
            <person name="Cuomo C."/>
            <person name="Burger G."/>
            <person name="Gray M.W."/>
            <person name="Holland P.W.H."/>
            <person name="King N."/>
            <person name="Lang F.B.F."/>
            <person name="Roger A.J."/>
            <person name="Ruiz-Trillo I."/>
            <person name="Young S.K."/>
            <person name="Zeng Q."/>
            <person name="Gargeya S."/>
            <person name="Alvarado L."/>
            <person name="Berlin A."/>
            <person name="Chapman S.B."/>
            <person name="Chen Z."/>
            <person name="Freedman E."/>
            <person name="Gellesch M."/>
            <person name="Goldberg J."/>
            <person name="Griggs A."/>
            <person name="Gujja S."/>
            <person name="Heilman E."/>
            <person name="Heiman D."/>
            <person name="Howarth C."/>
            <person name="Mehta T."/>
            <person name="Neiman D."/>
            <person name="Pearson M."/>
            <person name="Roberts A."/>
            <person name="Saif S."/>
            <person name="Shea T."/>
            <person name="Shenoy N."/>
            <person name="Sisk P."/>
            <person name="Stolte C."/>
            <person name="Sykes S."/>
            <person name="White J."/>
            <person name="Yandava C."/>
            <person name="Haas B."/>
            <person name="Nusbaum C."/>
            <person name="Birren B."/>
        </authorList>
    </citation>
    <scope>NUCLEOTIDE SEQUENCE [LARGE SCALE GENOMIC DNA]</scope>
    <source>
        <strain evidence="8">ATCC 50818</strain>
    </source>
</reference>
<dbReference type="GeneID" id="16073376"/>
<sequence>MSSLMRFGMPRSAAPKDVVEAPAAHRKERKALGDISNRVTDNINLTKKPKLVHKAPRGMEVDQDVEEKHAQNVMPAPRPIPANVEDVYEDDFENPQMVAEYVEPIFEYMRELEVRLHVPANYFKIQTEINARMRDVLVDWLAEVHHRFELIQETFHLTVHLLDRYLSKEPVTRDDVQLVGITAMMVAAKYEEMYPPELGDYVYITDKAYSEDRILAMERKLLRVLDFSLGKPLPLHFLRRNSKAGHADATMHSMGKYMIELSLGSHAMLKYVPSQLAAAATYISREIVGEHELWNPTLEHYAKYSLEDIAPVVHDMRAVLKHSTVSRLQAIRNKFCRSRYLRVSKNPQLNEYIERL</sequence>
<feature type="domain" description="Cyclin C-terminal" evidence="7">
    <location>
        <begin position="232"/>
        <end position="349"/>
    </location>
</feature>
<protein>
    <submittedName>
        <fullName evidence="8">Cyclin B</fullName>
    </submittedName>
</protein>
<dbReference type="SMART" id="SM01332">
    <property type="entry name" value="Cyclin_C"/>
    <property type="match status" value="1"/>
</dbReference>
<dbReference type="GO" id="GO:0044772">
    <property type="term" value="P:mitotic cell cycle phase transition"/>
    <property type="evidence" value="ECO:0007669"/>
    <property type="project" value="InterPro"/>
</dbReference>
<dbReference type="CDD" id="cd20507">
    <property type="entry name" value="CYCLIN_CCNB1-like_rpt1"/>
    <property type="match status" value="1"/>
</dbReference>
<dbReference type="STRING" id="946362.F2UD53"/>
<dbReference type="InterPro" id="IPR046965">
    <property type="entry name" value="Cyclin_A/B-like"/>
</dbReference>
<dbReference type="FunCoup" id="F2UD53">
    <property type="interactions" value="1046"/>
</dbReference>
<keyword evidence="1" id="KW-0132">Cell division</keyword>
<organism evidence="9">
    <name type="scientific">Salpingoeca rosetta (strain ATCC 50818 / BSB-021)</name>
    <dbReference type="NCBI Taxonomy" id="946362"/>
    <lineage>
        <taxon>Eukaryota</taxon>
        <taxon>Choanoflagellata</taxon>
        <taxon>Craspedida</taxon>
        <taxon>Salpingoecidae</taxon>
        <taxon>Salpingoeca</taxon>
    </lineage>
</organism>
<dbReference type="RefSeq" id="XP_004992805.1">
    <property type="nucleotide sequence ID" value="XM_004992748.1"/>
</dbReference>
<dbReference type="Proteomes" id="UP000007799">
    <property type="component" value="Unassembled WGS sequence"/>
</dbReference>
<dbReference type="PANTHER" id="PTHR10177">
    <property type="entry name" value="CYCLINS"/>
    <property type="match status" value="1"/>
</dbReference>
<dbReference type="InterPro" id="IPR004367">
    <property type="entry name" value="Cyclin_C-dom"/>
</dbReference>
<dbReference type="OMA" id="MMEKEIC"/>
<dbReference type="Pfam" id="PF00134">
    <property type="entry name" value="Cyclin_N"/>
    <property type="match status" value="1"/>
</dbReference>
<dbReference type="eggNOG" id="KOG0653">
    <property type="taxonomic scope" value="Eukaryota"/>
</dbReference>
<evidence type="ECO:0000313" key="8">
    <source>
        <dbReference type="EMBL" id="EGD74548.1"/>
    </source>
</evidence>
<name>F2UD53_SALR5</name>
<gene>
    <name evidence="8" type="ORF">PTSG_05912</name>
</gene>
<dbReference type="InParanoid" id="F2UD53"/>
<dbReference type="GO" id="GO:0051301">
    <property type="term" value="P:cell division"/>
    <property type="evidence" value="ECO:0007669"/>
    <property type="project" value="UniProtKB-KW"/>
</dbReference>
<dbReference type="CDD" id="cd20509">
    <property type="entry name" value="CYCLIN_CCNB1-like_rpt2"/>
    <property type="match status" value="1"/>
</dbReference>
<accession>F2UD53</accession>
<dbReference type="InterPro" id="IPR013763">
    <property type="entry name" value="Cyclin-like_dom"/>
</dbReference>
<keyword evidence="2 4" id="KW-0195">Cyclin</keyword>
<evidence type="ECO:0000256" key="4">
    <source>
        <dbReference type="RuleBase" id="RU000383"/>
    </source>
</evidence>
<dbReference type="GO" id="GO:0016538">
    <property type="term" value="F:cyclin-dependent protein serine/threonine kinase regulator activity"/>
    <property type="evidence" value="ECO:0007669"/>
    <property type="project" value="InterPro"/>
</dbReference>
<dbReference type="EMBL" id="GL832969">
    <property type="protein sequence ID" value="EGD74548.1"/>
    <property type="molecule type" value="Genomic_DNA"/>
</dbReference>
<dbReference type="InterPro" id="IPR036915">
    <property type="entry name" value="Cyclin-like_sf"/>
</dbReference>
<dbReference type="FunFam" id="1.10.472.10:FF:000001">
    <property type="entry name" value="G2/mitotic-specific cyclin"/>
    <property type="match status" value="1"/>
</dbReference>
<feature type="region of interest" description="Disordered" evidence="5">
    <location>
        <begin position="1"/>
        <end position="22"/>
    </location>
</feature>
<evidence type="ECO:0000256" key="5">
    <source>
        <dbReference type="SAM" id="MobiDB-lite"/>
    </source>
</evidence>
<proteinExistence type="inferred from homology"/>
<comment type="similarity">
    <text evidence="4">Belongs to the cyclin family.</text>
</comment>
<dbReference type="SMART" id="SM00385">
    <property type="entry name" value="CYCLIN"/>
    <property type="match status" value="2"/>
</dbReference>
<dbReference type="OrthoDB" id="5590282at2759"/>
<feature type="domain" description="Cyclin-like" evidence="6">
    <location>
        <begin position="236"/>
        <end position="318"/>
    </location>
</feature>
<evidence type="ECO:0000256" key="3">
    <source>
        <dbReference type="ARBA" id="ARBA00023306"/>
    </source>
</evidence>
<dbReference type="PIRSF" id="PIRSF001771">
    <property type="entry name" value="Cyclin_A_B_D_E"/>
    <property type="match status" value="1"/>
</dbReference>
<evidence type="ECO:0000259" key="6">
    <source>
        <dbReference type="SMART" id="SM00385"/>
    </source>
</evidence>
<dbReference type="Pfam" id="PF02984">
    <property type="entry name" value="Cyclin_C"/>
    <property type="match status" value="1"/>
</dbReference>
<dbReference type="AlphaFoldDB" id="F2UD53"/>
<evidence type="ECO:0000256" key="1">
    <source>
        <dbReference type="ARBA" id="ARBA00022618"/>
    </source>
</evidence>
<dbReference type="InterPro" id="IPR048258">
    <property type="entry name" value="Cyclins_cyclin-box"/>
</dbReference>
<feature type="domain" description="Cyclin-like" evidence="6">
    <location>
        <begin position="139"/>
        <end position="223"/>
    </location>
</feature>
<dbReference type="PROSITE" id="PS00292">
    <property type="entry name" value="CYCLINS"/>
    <property type="match status" value="1"/>
</dbReference>
<keyword evidence="9" id="KW-1185">Reference proteome</keyword>